<dbReference type="InterPro" id="IPR004148">
    <property type="entry name" value="BAR_dom"/>
</dbReference>
<evidence type="ECO:0000256" key="9">
    <source>
        <dbReference type="PROSITE-ProRule" id="PRU00192"/>
    </source>
</evidence>
<dbReference type="FunFam" id="2.30.30.40:FF:000028">
    <property type="entry name" value="endophilin-B2 isoform X1"/>
    <property type="match status" value="1"/>
</dbReference>
<comment type="similarity">
    <text evidence="2">Belongs to the endophilin family.</text>
</comment>
<evidence type="ECO:0000256" key="5">
    <source>
        <dbReference type="ARBA" id="ARBA00023054"/>
    </source>
</evidence>
<evidence type="ECO:0000256" key="2">
    <source>
        <dbReference type="ARBA" id="ARBA00006697"/>
    </source>
</evidence>
<dbReference type="AlphaFoldDB" id="A0A6P6H1F5"/>
<dbReference type="GeneID" id="112849989"/>
<feature type="coiled-coil region" evidence="10">
    <location>
        <begin position="227"/>
        <end position="261"/>
    </location>
</feature>
<accession>A0A6P6H1F5</accession>
<dbReference type="SMART" id="SM00721">
    <property type="entry name" value="BAR"/>
    <property type="match status" value="1"/>
</dbReference>
<evidence type="ECO:0000256" key="1">
    <source>
        <dbReference type="ARBA" id="ARBA00004496"/>
    </source>
</evidence>
<dbReference type="InterPro" id="IPR027267">
    <property type="entry name" value="AH/BAR_dom_sf"/>
</dbReference>
<keyword evidence="3 9" id="KW-0728">SH3 domain</keyword>
<dbReference type="InterPro" id="IPR001452">
    <property type="entry name" value="SH3_domain"/>
</dbReference>
<dbReference type="Proteomes" id="UP000515131">
    <property type="component" value="Unplaced"/>
</dbReference>
<evidence type="ECO:0000259" key="11">
    <source>
        <dbReference type="PROSITE" id="PS50002"/>
    </source>
</evidence>
<evidence type="ECO:0000313" key="14">
    <source>
        <dbReference type="RefSeq" id="XP_025769398.1"/>
    </source>
</evidence>
<evidence type="ECO:0000313" key="13">
    <source>
        <dbReference type="Proteomes" id="UP000515131"/>
    </source>
</evidence>
<comment type="subunit">
    <text evidence="6">Homodimer, and heterodimer with SH3GLB1.</text>
</comment>
<evidence type="ECO:0000256" key="4">
    <source>
        <dbReference type="ARBA" id="ARBA00022490"/>
    </source>
</evidence>
<dbReference type="SUPFAM" id="SSF50044">
    <property type="entry name" value="SH3-domain"/>
    <property type="match status" value="1"/>
</dbReference>
<dbReference type="Pfam" id="PF03114">
    <property type="entry name" value="BAR"/>
    <property type="match status" value="1"/>
</dbReference>
<organism evidence="13 14">
    <name type="scientific">Puma concolor</name>
    <name type="common">Mountain lion</name>
    <name type="synonym">Felis concolor</name>
    <dbReference type="NCBI Taxonomy" id="9696"/>
    <lineage>
        <taxon>Eukaryota</taxon>
        <taxon>Metazoa</taxon>
        <taxon>Chordata</taxon>
        <taxon>Craniata</taxon>
        <taxon>Vertebrata</taxon>
        <taxon>Euteleostomi</taxon>
        <taxon>Mammalia</taxon>
        <taxon>Eutheria</taxon>
        <taxon>Laurasiatheria</taxon>
        <taxon>Carnivora</taxon>
        <taxon>Feliformia</taxon>
        <taxon>Felidae</taxon>
        <taxon>Felinae</taxon>
        <taxon>Puma</taxon>
    </lineage>
</organism>
<dbReference type="RefSeq" id="XP_025769398.1">
    <property type="nucleotide sequence ID" value="XM_025913613.1"/>
</dbReference>
<dbReference type="Gene3D" id="2.30.30.40">
    <property type="entry name" value="SH3 Domains"/>
    <property type="match status" value="1"/>
</dbReference>
<dbReference type="Pfam" id="PF14604">
    <property type="entry name" value="SH3_9"/>
    <property type="match status" value="1"/>
</dbReference>
<dbReference type="GO" id="GO:0061024">
    <property type="term" value="P:membrane organization"/>
    <property type="evidence" value="ECO:0007669"/>
    <property type="project" value="TreeGrafter"/>
</dbReference>
<evidence type="ECO:0000256" key="8">
    <source>
        <dbReference type="ARBA" id="ARBA00042180"/>
    </source>
</evidence>
<dbReference type="PANTHER" id="PTHR14167">
    <property type="entry name" value="SH3 DOMAIN-CONTAINING"/>
    <property type="match status" value="1"/>
</dbReference>
<protein>
    <recommendedName>
        <fullName evidence="7">Endophilin-B2</fullName>
    </recommendedName>
    <alternativeName>
        <fullName evidence="8">SH3 domain-containing GRB2-like protein B2</fullName>
    </alternativeName>
</protein>
<gene>
    <name evidence="14" type="primary">SH3GLB2</name>
</gene>
<dbReference type="GO" id="GO:0016020">
    <property type="term" value="C:membrane"/>
    <property type="evidence" value="ECO:0007669"/>
    <property type="project" value="TreeGrafter"/>
</dbReference>
<name>A0A6P6H1F5_PUMCO</name>
<dbReference type="InterPro" id="IPR050384">
    <property type="entry name" value="Endophilin_SH3RF"/>
</dbReference>
<dbReference type="Gene3D" id="1.20.1270.60">
    <property type="entry name" value="Arfaptin homology (AH) domain/BAR domain"/>
    <property type="match status" value="1"/>
</dbReference>
<keyword evidence="4" id="KW-0963">Cytoplasm</keyword>
<dbReference type="CDD" id="cd11944">
    <property type="entry name" value="SH3_Endophilin_B2"/>
    <property type="match status" value="1"/>
</dbReference>
<dbReference type="SUPFAM" id="SSF103657">
    <property type="entry name" value="BAR/IMD domain-like"/>
    <property type="match status" value="1"/>
</dbReference>
<evidence type="ECO:0000259" key="12">
    <source>
        <dbReference type="PROSITE" id="PS51021"/>
    </source>
</evidence>
<dbReference type="KEGG" id="pcoo:112849989"/>
<evidence type="ECO:0000256" key="6">
    <source>
        <dbReference type="ARBA" id="ARBA00038771"/>
    </source>
</evidence>
<dbReference type="SMART" id="SM00326">
    <property type="entry name" value="SH3"/>
    <property type="match status" value="1"/>
</dbReference>
<evidence type="ECO:0000256" key="10">
    <source>
        <dbReference type="SAM" id="Coils"/>
    </source>
</evidence>
<feature type="domain" description="BAR" evidence="12">
    <location>
        <begin position="18"/>
        <end position="314"/>
    </location>
</feature>
<dbReference type="InterPro" id="IPR036028">
    <property type="entry name" value="SH3-like_dom_sf"/>
</dbReference>
<dbReference type="InterPro" id="IPR035640">
    <property type="entry name" value="Endophilin_B2_SH3"/>
</dbReference>
<dbReference type="CDD" id="cd07617">
    <property type="entry name" value="BAR_Endophilin_B2"/>
    <property type="match status" value="1"/>
</dbReference>
<dbReference type="PROSITE" id="PS51021">
    <property type="entry name" value="BAR"/>
    <property type="match status" value="1"/>
</dbReference>
<dbReference type="GO" id="GO:0005737">
    <property type="term" value="C:cytoplasm"/>
    <property type="evidence" value="ECO:0007669"/>
    <property type="project" value="UniProtKB-SubCell"/>
</dbReference>
<sequence>MGTPWLSGEWLPLTSFTEEKFGQAEKTELDAHFENLLARADSTKNWTEKILRQTEVLLQPNPSARVEEFLYEKLDRKVPSRVTNGELLAQYMAEAASELGPTTPYGKTLIKVAEAEKRLGAAERDFIHTASINFLTPLRNFLEGDWKTISKERRLLQNRRLDLDACKARLKKAKAAEAKATLLVGLRAGYGVGRGGLSGSWGRTRALGFSSPPTTPPLTGAPSLPCCAVLLRSLKLWNDEVDKAEQELRVAQTEFDRQAEVTRLLLEGISSTHVNHLRCLHEFVESQTTYYAQCYRHMLDLQKQLGSSQGAIFPGTFVGTTEPASPPLSSSSPTTAAATMPVGPSVAGLAPPGEAALRLEEVSPPASGTRKARVLYDYEAADSSELALLADELITVYSLPGMDPDWLIGERGNKKGKVPVTYLELLS</sequence>
<evidence type="ECO:0000256" key="7">
    <source>
        <dbReference type="ARBA" id="ARBA00040331"/>
    </source>
</evidence>
<reference evidence="14" key="1">
    <citation type="submission" date="2025-08" db="UniProtKB">
        <authorList>
            <consortium name="RefSeq"/>
        </authorList>
    </citation>
    <scope>IDENTIFICATION</scope>
    <source>
        <tissue evidence="14">Blood</tissue>
    </source>
</reference>
<dbReference type="PANTHER" id="PTHR14167:SF68">
    <property type="entry name" value="DREBRIN-LIKE PROTEIN-RELATED"/>
    <property type="match status" value="1"/>
</dbReference>
<comment type="subcellular location">
    <subcellularLocation>
        <location evidence="1">Cytoplasm</location>
    </subcellularLocation>
</comment>
<keyword evidence="5 10" id="KW-0175">Coiled coil</keyword>
<keyword evidence="13" id="KW-1185">Reference proteome</keyword>
<proteinExistence type="inferred from homology"/>
<dbReference type="PROSITE" id="PS50002">
    <property type="entry name" value="SH3"/>
    <property type="match status" value="1"/>
</dbReference>
<evidence type="ECO:0000256" key="3">
    <source>
        <dbReference type="ARBA" id="ARBA00022443"/>
    </source>
</evidence>
<feature type="domain" description="SH3" evidence="11">
    <location>
        <begin position="367"/>
        <end position="427"/>
    </location>
</feature>
<dbReference type="CTD" id="56904"/>